<dbReference type="Gene3D" id="3.40.50.150">
    <property type="entry name" value="Vaccinia Virus protein VP39"/>
    <property type="match status" value="1"/>
</dbReference>
<organism evidence="2 3">
    <name type="scientific">Gluconobacter morbifer G707</name>
    <dbReference type="NCBI Taxonomy" id="1088869"/>
    <lineage>
        <taxon>Bacteria</taxon>
        <taxon>Pseudomonadati</taxon>
        <taxon>Pseudomonadota</taxon>
        <taxon>Alphaproteobacteria</taxon>
        <taxon>Acetobacterales</taxon>
        <taxon>Acetobacteraceae</taxon>
        <taxon>Gluconobacter</taxon>
    </lineage>
</organism>
<dbReference type="RefSeq" id="WP_008852500.1">
    <property type="nucleotide sequence ID" value="NZ_AGQV01000010.1"/>
</dbReference>
<dbReference type="PATRIC" id="fig|1088869.3.peg.2352"/>
<evidence type="ECO:0000313" key="2">
    <source>
        <dbReference type="EMBL" id="EHH67363.1"/>
    </source>
</evidence>
<dbReference type="EMBL" id="AGQV01000010">
    <property type="protein sequence ID" value="EHH67363.1"/>
    <property type="molecule type" value="Genomic_DNA"/>
</dbReference>
<dbReference type="SUPFAM" id="SSF53335">
    <property type="entry name" value="S-adenosyl-L-methionine-dependent methyltransferases"/>
    <property type="match status" value="1"/>
</dbReference>
<evidence type="ECO:0000313" key="3">
    <source>
        <dbReference type="Proteomes" id="UP000004949"/>
    </source>
</evidence>
<protein>
    <submittedName>
        <fullName evidence="2">Uncharacterized protein</fullName>
    </submittedName>
</protein>
<evidence type="ECO:0000256" key="1">
    <source>
        <dbReference type="SAM" id="MobiDB-lite"/>
    </source>
</evidence>
<feature type="compositionally biased region" description="Basic residues" evidence="1">
    <location>
        <begin position="7"/>
        <end position="18"/>
    </location>
</feature>
<keyword evidence="3" id="KW-1185">Reference proteome</keyword>
<accession>G6XLV8</accession>
<dbReference type="Proteomes" id="UP000004949">
    <property type="component" value="Unassembled WGS sequence"/>
</dbReference>
<reference evidence="2 3" key="1">
    <citation type="submission" date="2011-10" db="EMBL/GenBank/DDBJ databases">
        <title>Genome sequence of Gluconobacter morbifer G707, isolated from Drosophila gut.</title>
        <authorList>
            <person name="Lee W.-J."/>
            <person name="Kim E.-K."/>
        </authorList>
    </citation>
    <scope>NUCLEOTIDE SEQUENCE [LARGE SCALE GENOMIC DNA]</scope>
    <source>
        <strain evidence="2 3">G707</strain>
    </source>
</reference>
<dbReference type="AlphaFoldDB" id="G6XLV8"/>
<gene>
    <name evidence="2" type="ORF">GMO_23580</name>
</gene>
<comment type="caution">
    <text evidence="2">The sequence shown here is derived from an EMBL/GenBank/DDBJ whole genome shotgun (WGS) entry which is preliminary data.</text>
</comment>
<name>G6XLV8_9PROT</name>
<feature type="region of interest" description="Disordered" evidence="1">
    <location>
        <begin position="1"/>
        <end position="23"/>
    </location>
</feature>
<sequence>MADAVPKRTRKKTTKPSRTKPSLLSEKAISLLDRLSDGKGEAFLERLVREPDSLESVARELAGSPPVEMLRKLALTIDIMKTGRIEADYAYVGLPEEARNVDFKTGFETYLKSRLDKRAESFEIMFEKLDRFSRPLIVETGCLRVPDNWAGDGQSTFQFDWYAREKAGNVITVDISPDSIDSARRACSDVTSTVLNDSVAELFMLGERLTQPAALLYLDSFDLDLSDPMPSAIHHAKELIAARPLIGPGTLICVDDFNVPPLGPGGKGLIVDQFMHGIRAELLFSGYQKVWQMPG</sequence>
<dbReference type="OrthoDB" id="7259632at2"/>
<dbReference type="eggNOG" id="ENOG502ZEWR">
    <property type="taxonomic scope" value="Bacteria"/>
</dbReference>
<dbReference type="InterPro" id="IPR029063">
    <property type="entry name" value="SAM-dependent_MTases_sf"/>
</dbReference>
<proteinExistence type="predicted"/>